<dbReference type="GO" id="GO:0051539">
    <property type="term" value="F:4 iron, 4 sulfur cluster binding"/>
    <property type="evidence" value="ECO:0007669"/>
    <property type="project" value="UniProtKB-KW"/>
</dbReference>
<dbReference type="GO" id="GO:0008177">
    <property type="term" value="F:succinate dehydrogenase (quinone) activity"/>
    <property type="evidence" value="ECO:0007669"/>
    <property type="project" value="UniProtKB-EC"/>
</dbReference>
<dbReference type="CDD" id="cd00207">
    <property type="entry name" value="fer2"/>
    <property type="match status" value="1"/>
</dbReference>
<comment type="caution">
    <text evidence="14">The sequence shown here is derived from an EMBL/GenBank/DDBJ whole genome shotgun (WGS) entry which is preliminary data.</text>
</comment>
<keyword evidence="9 11" id="KW-0411">Iron-sulfur</keyword>
<keyword evidence="10 11" id="KW-0003">3Fe-4S</keyword>
<evidence type="ECO:0000256" key="4">
    <source>
        <dbReference type="ARBA" id="ARBA00022532"/>
    </source>
</evidence>
<feature type="domain" description="4Fe-4S ferredoxin-type" evidence="13">
    <location>
        <begin position="178"/>
        <end position="210"/>
    </location>
</feature>
<dbReference type="Gene3D" id="1.10.1060.10">
    <property type="entry name" value="Alpha-helical ferredoxin"/>
    <property type="match status" value="1"/>
</dbReference>
<dbReference type="GO" id="GO:0046872">
    <property type="term" value="F:metal ion binding"/>
    <property type="evidence" value="ECO:0007669"/>
    <property type="project" value="UniProtKB-KW"/>
</dbReference>
<dbReference type="Pfam" id="PF13085">
    <property type="entry name" value="Fer2_3"/>
    <property type="match status" value="1"/>
</dbReference>
<dbReference type="GO" id="GO:0051538">
    <property type="term" value="F:3 iron, 4 sulfur cluster binding"/>
    <property type="evidence" value="ECO:0007669"/>
    <property type="project" value="UniProtKB-KW"/>
</dbReference>
<dbReference type="PANTHER" id="PTHR11921">
    <property type="entry name" value="SUCCINATE DEHYDROGENASE IRON-SULFUR PROTEIN"/>
    <property type="match status" value="1"/>
</dbReference>
<evidence type="ECO:0000256" key="2">
    <source>
        <dbReference type="ARBA" id="ARBA00009433"/>
    </source>
</evidence>
<dbReference type="InterPro" id="IPR001041">
    <property type="entry name" value="2Fe-2S_ferredoxin-type"/>
</dbReference>
<dbReference type="InterPro" id="IPR004489">
    <property type="entry name" value="Succ_DH/fum_Rdtase_Fe-S"/>
</dbReference>
<dbReference type="SUPFAM" id="SSF54292">
    <property type="entry name" value="2Fe-2S ferredoxin-like"/>
    <property type="match status" value="1"/>
</dbReference>
<keyword evidence="6 11" id="KW-0479">Metal-binding</keyword>
<gene>
    <name evidence="14" type="ORF">ENN04_01450</name>
</gene>
<evidence type="ECO:0000256" key="10">
    <source>
        <dbReference type="ARBA" id="ARBA00023291"/>
    </source>
</evidence>
<dbReference type="InterPro" id="IPR009051">
    <property type="entry name" value="Helical_ferredxn"/>
</dbReference>
<comment type="pathway">
    <text evidence="1">Carbohydrate metabolism; tricarboxylic acid cycle; fumarate from succinate (bacterial route): step 1/1.</text>
</comment>
<keyword evidence="8 11" id="KW-0408">Iron</keyword>
<evidence type="ECO:0000256" key="3">
    <source>
        <dbReference type="ARBA" id="ARBA00022485"/>
    </source>
</evidence>
<evidence type="ECO:0000256" key="1">
    <source>
        <dbReference type="ARBA" id="ARBA00004894"/>
    </source>
</evidence>
<reference evidence="14" key="1">
    <citation type="journal article" date="2020" name="mSystems">
        <title>Genome- and Community-Level Interaction Insights into Carbon Utilization and Element Cycling Functions of Hydrothermarchaeota in Hydrothermal Sediment.</title>
        <authorList>
            <person name="Zhou Z."/>
            <person name="Liu Y."/>
            <person name="Xu W."/>
            <person name="Pan J."/>
            <person name="Luo Z.H."/>
            <person name="Li M."/>
        </authorList>
    </citation>
    <scope>NUCLEOTIDE SEQUENCE [LARGE SCALE GENOMIC DNA]</scope>
    <source>
        <strain evidence="14">SpSt-114</strain>
    </source>
</reference>
<dbReference type="Gene3D" id="3.10.20.30">
    <property type="match status" value="1"/>
</dbReference>
<organism evidence="14">
    <name type="scientific">Thermocrinis ruber</name>
    <dbReference type="NCBI Taxonomy" id="75906"/>
    <lineage>
        <taxon>Bacteria</taxon>
        <taxon>Pseudomonadati</taxon>
        <taxon>Aquificota</taxon>
        <taxon>Aquificia</taxon>
        <taxon>Aquificales</taxon>
        <taxon>Aquificaceae</taxon>
        <taxon>Thermocrinis</taxon>
    </lineage>
</organism>
<dbReference type="PROSITE" id="PS51379">
    <property type="entry name" value="4FE4S_FER_2"/>
    <property type="match status" value="2"/>
</dbReference>
<evidence type="ECO:0000313" key="14">
    <source>
        <dbReference type="EMBL" id="HHO73288.1"/>
    </source>
</evidence>
<evidence type="ECO:0000256" key="11">
    <source>
        <dbReference type="RuleBase" id="RU361237"/>
    </source>
</evidence>
<dbReference type="InterPro" id="IPR017900">
    <property type="entry name" value="4Fe4S_Fe_S_CS"/>
</dbReference>
<sequence>MLVKLKLYRDYDFVVKEFVVPAKPEQTLLDVLFYIKEEYDPTISFRSMCRAGICGTCGVKANQKPILACKTAIKDLGEEVLVEPLDNMRPVKDLVVEHSILIERIRKLKVWYEPLQENLQNLEMSPFLLKSFDCIACGLCDSSCPIFVSNSDFGGPMAFSRVYKLLQDRRHSKAEERLLLLKDAHINLCTHCKNCSLICPMGVMPEMLIKLEETELLKRGMLSQGGATDFSFF</sequence>
<name>A0A7C5WXH5_9AQUI</name>
<dbReference type="InterPro" id="IPR006058">
    <property type="entry name" value="2Fe2S_fd_BS"/>
</dbReference>
<accession>A0A7C5WXH5</accession>
<evidence type="ECO:0000256" key="9">
    <source>
        <dbReference type="ARBA" id="ARBA00023014"/>
    </source>
</evidence>
<comment type="cofactor">
    <cofactor evidence="11">
        <name>[3Fe-4S] cluster</name>
        <dbReference type="ChEBI" id="CHEBI:21137"/>
    </cofactor>
    <text evidence="11">Binds 1 [3Fe-4S] cluster.</text>
</comment>
<dbReference type="GO" id="GO:0009055">
    <property type="term" value="F:electron transfer activity"/>
    <property type="evidence" value="ECO:0007669"/>
    <property type="project" value="InterPro"/>
</dbReference>
<dbReference type="EMBL" id="DSAC01000018">
    <property type="protein sequence ID" value="HHO73288.1"/>
    <property type="molecule type" value="Genomic_DNA"/>
</dbReference>
<dbReference type="PROSITE" id="PS00197">
    <property type="entry name" value="2FE2S_FER_1"/>
    <property type="match status" value="1"/>
</dbReference>
<dbReference type="AlphaFoldDB" id="A0A7C5WXH5"/>
<comment type="cofactor">
    <cofactor evidence="11">
        <name>[2Fe-2S] cluster</name>
        <dbReference type="ChEBI" id="CHEBI:190135"/>
    </cofactor>
    <text evidence="11">Binds 1 [2Fe-2S] cluster.</text>
</comment>
<feature type="domain" description="4Fe-4S ferredoxin-type" evidence="13">
    <location>
        <begin position="124"/>
        <end position="154"/>
    </location>
</feature>
<keyword evidence="7" id="KW-0560">Oxidoreductase</keyword>
<dbReference type="GO" id="GO:0051537">
    <property type="term" value="F:2 iron, 2 sulfur cluster binding"/>
    <property type="evidence" value="ECO:0007669"/>
    <property type="project" value="UniProtKB-KW"/>
</dbReference>
<keyword evidence="5 11" id="KW-0001">2Fe-2S</keyword>
<dbReference type="PANTHER" id="PTHR11921:SF29">
    <property type="entry name" value="SUCCINATE DEHYDROGENASE [UBIQUINONE] IRON-SULFUR SUBUNIT, MITOCHONDRIAL"/>
    <property type="match status" value="1"/>
</dbReference>
<comment type="similarity">
    <text evidence="2 11">Belongs to the succinate dehydrogenase/fumarate reductase iron-sulfur protein family.</text>
</comment>
<keyword evidence="3 11" id="KW-0004">4Fe-4S</keyword>
<evidence type="ECO:0000256" key="6">
    <source>
        <dbReference type="ARBA" id="ARBA00022723"/>
    </source>
</evidence>
<dbReference type="SUPFAM" id="SSF46548">
    <property type="entry name" value="alpha-helical ferredoxin"/>
    <property type="match status" value="1"/>
</dbReference>
<dbReference type="EC" id="1.3.5.1" evidence="11"/>
<evidence type="ECO:0000259" key="12">
    <source>
        <dbReference type="PROSITE" id="PS51085"/>
    </source>
</evidence>
<evidence type="ECO:0000256" key="7">
    <source>
        <dbReference type="ARBA" id="ARBA00023002"/>
    </source>
</evidence>
<dbReference type="GO" id="GO:0006099">
    <property type="term" value="P:tricarboxylic acid cycle"/>
    <property type="evidence" value="ECO:0007669"/>
    <property type="project" value="UniProtKB-KW"/>
</dbReference>
<dbReference type="InterPro" id="IPR012675">
    <property type="entry name" value="Beta-grasp_dom_sf"/>
</dbReference>
<proteinExistence type="inferred from homology"/>
<keyword evidence="4" id="KW-0816">Tricarboxylic acid cycle</keyword>
<dbReference type="PROSITE" id="PS00198">
    <property type="entry name" value="4FE4S_FER_1"/>
    <property type="match status" value="2"/>
</dbReference>
<protein>
    <recommendedName>
        <fullName evidence="11">Fumarate reductase iron-sulfur subunit</fullName>
        <ecNumber evidence="11">1.3.5.1</ecNumber>
    </recommendedName>
</protein>
<feature type="domain" description="2Fe-2S ferredoxin-type" evidence="12">
    <location>
        <begin position="3"/>
        <end position="88"/>
    </location>
</feature>
<comment type="catalytic activity">
    <reaction evidence="11">
        <text>a menaquinone + succinate = a menaquinol + fumarate</text>
        <dbReference type="Rhea" id="RHEA:27834"/>
        <dbReference type="Rhea" id="RHEA-COMP:9537"/>
        <dbReference type="Rhea" id="RHEA-COMP:9539"/>
        <dbReference type="ChEBI" id="CHEBI:16374"/>
        <dbReference type="ChEBI" id="CHEBI:18151"/>
        <dbReference type="ChEBI" id="CHEBI:29806"/>
        <dbReference type="ChEBI" id="CHEBI:30031"/>
        <dbReference type="EC" id="1.3.5.1"/>
    </reaction>
</comment>
<dbReference type="GO" id="GO:0022904">
    <property type="term" value="P:respiratory electron transport chain"/>
    <property type="evidence" value="ECO:0007669"/>
    <property type="project" value="TreeGrafter"/>
</dbReference>
<dbReference type="InterPro" id="IPR025192">
    <property type="entry name" value="Succ_DH/fum_Rdtase_N"/>
</dbReference>
<dbReference type="Pfam" id="PF13183">
    <property type="entry name" value="Fer4_8"/>
    <property type="match status" value="1"/>
</dbReference>
<evidence type="ECO:0000256" key="5">
    <source>
        <dbReference type="ARBA" id="ARBA00022714"/>
    </source>
</evidence>
<dbReference type="PROSITE" id="PS51085">
    <property type="entry name" value="2FE2S_FER_2"/>
    <property type="match status" value="1"/>
</dbReference>
<evidence type="ECO:0000256" key="8">
    <source>
        <dbReference type="ARBA" id="ARBA00023004"/>
    </source>
</evidence>
<dbReference type="InterPro" id="IPR036010">
    <property type="entry name" value="2Fe-2S_ferredoxin-like_sf"/>
</dbReference>
<evidence type="ECO:0000259" key="13">
    <source>
        <dbReference type="PROSITE" id="PS51379"/>
    </source>
</evidence>
<dbReference type="NCBIfam" id="TIGR00384">
    <property type="entry name" value="dhsB"/>
    <property type="match status" value="1"/>
</dbReference>
<dbReference type="InterPro" id="IPR017896">
    <property type="entry name" value="4Fe4S_Fe-S-bd"/>
</dbReference>
<comment type="cofactor">
    <cofactor evidence="11">
        <name>[4Fe-4S] cluster</name>
        <dbReference type="ChEBI" id="CHEBI:49883"/>
    </cofactor>
    <text evidence="11">Binds 1 [4Fe-4S] cluster.</text>
</comment>
<dbReference type="InterPro" id="IPR050573">
    <property type="entry name" value="SDH/FRD_Iron-Sulfur"/>
</dbReference>